<accession>A0A5K7X4Z4</accession>
<dbReference type="AlphaFoldDB" id="A0A5K7X4Z4"/>
<protein>
    <submittedName>
        <fullName evidence="1">Uncharacterized protein</fullName>
    </submittedName>
</protein>
<evidence type="ECO:0000313" key="2">
    <source>
        <dbReference type="Proteomes" id="UP000326837"/>
    </source>
</evidence>
<evidence type="ECO:0000313" key="1">
    <source>
        <dbReference type="EMBL" id="BBO30892.1"/>
    </source>
</evidence>
<reference evidence="2" key="1">
    <citation type="submission" date="2019-10" db="EMBL/GenBank/DDBJ databases">
        <title>Lacipirellula parvula gen. nov., sp. nov., representing a lineage of planctomycetes widespread in freshwater anoxic habitats, and description of the family Lacipirellulaceae.</title>
        <authorList>
            <person name="Dedysh S.N."/>
            <person name="Kulichevskaya I.S."/>
            <person name="Beletsky A.V."/>
            <person name="Rakitin A.L."/>
            <person name="Mardanov A.V."/>
            <person name="Ivanova A.A."/>
            <person name="Saltykova V.X."/>
            <person name="Rijpstra W.I.C."/>
            <person name="Sinninghe Damste J.S."/>
            <person name="Ravin N.V."/>
        </authorList>
    </citation>
    <scope>NUCLEOTIDE SEQUENCE [LARGE SCALE GENOMIC DNA]</scope>
    <source>
        <strain evidence="2">PX69</strain>
    </source>
</reference>
<dbReference type="EMBL" id="AP021861">
    <property type="protein sequence ID" value="BBO30892.1"/>
    <property type="molecule type" value="Genomic_DNA"/>
</dbReference>
<organism evidence="1 2">
    <name type="scientific">Lacipirellula parvula</name>
    <dbReference type="NCBI Taxonomy" id="2650471"/>
    <lineage>
        <taxon>Bacteria</taxon>
        <taxon>Pseudomonadati</taxon>
        <taxon>Planctomycetota</taxon>
        <taxon>Planctomycetia</taxon>
        <taxon>Pirellulales</taxon>
        <taxon>Lacipirellulaceae</taxon>
        <taxon>Lacipirellula</taxon>
    </lineage>
</organism>
<dbReference type="Proteomes" id="UP000326837">
    <property type="component" value="Chromosome"/>
</dbReference>
<name>A0A5K7X4Z4_9BACT</name>
<keyword evidence="2" id="KW-1185">Reference proteome</keyword>
<dbReference type="KEGG" id="lpav:PLANPX_0504"/>
<proteinExistence type="predicted"/>
<sequence length="50" mass="6164">MSWKAKKLFLAKALRRRGRTQRMRCVRARSDVRERINHETHEKDERVDKN</sequence>
<gene>
    <name evidence="1" type="ORF">PLANPX_0504</name>
</gene>